<name>A0A8T0IX21_CERPU</name>
<sequence>MSKLITDSPHIPHSPHSPNSSHSSHILQHTLPSKLTSLNPTSRFLHHSTKAPAPLSHLISSPAQNKHHCVLIPSLTPCPSLHWHLSHLHPHEAGDLHDVTRWAGDVSHHERAPARRAQNDELHMSIFVTPRLPPSSSPSTSSRLSSLRCNCHRLPGFSATNIYTIITYNSLISSLFLIFQTRWTLASEKLGRFRGFGMFISGRK</sequence>
<gene>
    <name evidence="2" type="ORF">KC19_2G149400</name>
</gene>
<reference evidence="2" key="1">
    <citation type="submission" date="2020-06" db="EMBL/GenBank/DDBJ databases">
        <title>WGS assembly of Ceratodon purpureus strain R40.</title>
        <authorList>
            <person name="Carey S.B."/>
            <person name="Jenkins J."/>
            <person name="Shu S."/>
            <person name="Lovell J.T."/>
            <person name="Sreedasyam A."/>
            <person name="Maumus F."/>
            <person name="Tiley G.P."/>
            <person name="Fernandez-Pozo N."/>
            <person name="Barry K."/>
            <person name="Chen C."/>
            <person name="Wang M."/>
            <person name="Lipzen A."/>
            <person name="Daum C."/>
            <person name="Saski C.A."/>
            <person name="Payton A.C."/>
            <person name="Mcbreen J.C."/>
            <person name="Conrad R.E."/>
            <person name="Kollar L.M."/>
            <person name="Olsson S."/>
            <person name="Huttunen S."/>
            <person name="Landis J.B."/>
            <person name="Wickett N.J."/>
            <person name="Johnson M.G."/>
            <person name="Rensing S.A."/>
            <person name="Grimwood J."/>
            <person name="Schmutz J."/>
            <person name="Mcdaniel S.F."/>
        </authorList>
    </citation>
    <scope>NUCLEOTIDE SEQUENCE</scope>
    <source>
        <strain evidence="2">R40</strain>
    </source>
</reference>
<protein>
    <submittedName>
        <fullName evidence="2">Uncharacterized protein</fullName>
    </submittedName>
</protein>
<dbReference type="EMBL" id="CM026422">
    <property type="protein sequence ID" value="KAG0587221.1"/>
    <property type="molecule type" value="Genomic_DNA"/>
</dbReference>
<feature type="compositionally biased region" description="Low complexity" evidence="1">
    <location>
        <begin position="8"/>
        <end position="26"/>
    </location>
</feature>
<organism evidence="2 3">
    <name type="scientific">Ceratodon purpureus</name>
    <name type="common">Fire moss</name>
    <name type="synonym">Dicranum purpureum</name>
    <dbReference type="NCBI Taxonomy" id="3225"/>
    <lineage>
        <taxon>Eukaryota</taxon>
        <taxon>Viridiplantae</taxon>
        <taxon>Streptophyta</taxon>
        <taxon>Embryophyta</taxon>
        <taxon>Bryophyta</taxon>
        <taxon>Bryophytina</taxon>
        <taxon>Bryopsida</taxon>
        <taxon>Dicranidae</taxon>
        <taxon>Pseudoditrichales</taxon>
        <taxon>Ditrichaceae</taxon>
        <taxon>Ceratodon</taxon>
    </lineage>
</organism>
<proteinExistence type="predicted"/>
<evidence type="ECO:0000313" key="3">
    <source>
        <dbReference type="Proteomes" id="UP000822688"/>
    </source>
</evidence>
<accession>A0A8T0IX21</accession>
<keyword evidence="3" id="KW-1185">Reference proteome</keyword>
<dbReference type="AlphaFoldDB" id="A0A8T0IX21"/>
<dbReference type="Proteomes" id="UP000822688">
    <property type="component" value="Chromosome 2"/>
</dbReference>
<evidence type="ECO:0000313" key="2">
    <source>
        <dbReference type="EMBL" id="KAG0587221.1"/>
    </source>
</evidence>
<feature type="region of interest" description="Disordered" evidence="1">
    <location>
        <begin position="1"/>
        <end position="26"/>
    </location>
</feature>
<evidence type="ECO:0000256" key="1">
    <source>
        <dbReference type="SAM" id="MobiDB-lite"/>
    </source>
</evidence>
<comment type="caution">
    <text evidence="2">The sequence shown here is derived from an EMBL/GenBank/DDBJ whole genome shotgun (WGS) entry which is preliminary data.</text>
</comment>